<reference evidence="2" key="2">
    <citation type="journal article" date="2005" name="Proc. Natl. Acad. Sci. U.S.A.">
        <title>Expression of a viral polymerase-bound host factor turns human cell lines permissive to a plant- and insect-infecting virus.</title>
        <authorList>
            <person name="de Medeiros R.B."/>
            <person name="Figueiredo J."/>
            <person name="Resende Rde O."/>
            <person name="De Avila A.C."/>
        </authorList>
    </citation>
    <scope>NUCLEOTIDE SEQUENCE</scope>
</reference>
<name>Q5XNV1_FRAOC</name>
<feature type="region of interest" description="Disordered" evidence="1">
    <location>
        <begin position="182"/>
        <end position="210"/>
    </location>
</feature>
<dbReference type="EMBL" id="AY745196">
    <property type="protein sequence ID" value="AAU93536.2"/>
    <property type="molecule type" value="mRNA"/>
</dbReference>
<sequence length="313" mass="32836">MQPQHVGSSLCVLAVHGPRHAGCAPACPTLRTTSNNRPPLPGGSSEEGNQQRGVCAPVGNGGEGLCCLFSAGLLGHPGRFGRGRLRLYLFPDAGLPKIALGQLTYQRPLSPLAQLDEGQEPRHSSRSSPTGSTCTPRAPTSRTRTSRSSCTSTCWKYMKTCVILLAMAAACAAFPHPGPPAPPGPMPPTPHAMPPPAPPGLGTEMGKGATSDLKGEEALYLASPYSALPYQPYSAYNIRAPGYGLSYGAIGGLGGLGYSSYGLQTAPSTPTTTRASARQDVISNGSTRLTSLVQRYYEEYPFPYETKKQSSSQ</sequence>
<accession>Q5XNV1</accession>
<feature type="region of interest" description="Disordered" evidence="1">
    <location>
        <begin position="113"/>
        <end position="147"/>
    </location>
</feature>
<protein>
    <submittedName>
        <fullName evidence="2">TSWV polymerase-bound factor</fullName>
    </submittedName>
</protein>
<evidence type="ECO:0000313" key="2">
    <source>
        <dbReference type="EMBL" id="AAU93536.2"/>
    </source>
</evidence>
<proteinExistence type="evidence at transcript level"/>
<reference evidence="2" key="1">
    <citation type="submission" date="2004-11" db="EMBL/GenBank/DDBJ databases">
        <authorList>
            <person name="Medeiros R.B."/>
            <person name="Resende R.O."/>
            <person name="de Avila A.C."/>
        </authorList>
    </citation>
    <scope>NUCLEOTIDE SEQUENCE</scope>
</reference>
<feature type="compositionally biased region" description="Low complexity" evidence="1">
    <location>
        <begin position="132"/>
        <end position="147"/>
    </location>
</feature>
<feature type="compositionally biased region" description="Pro residues" evidence="1">
    <location>
        <begin position="182"/>
        <end position="199"/>
    </location>
</feature>
<dbReference type="AlphaFoldDB" id="Q5XNV1"/>
<evidence type="ECO:0000256" key="1">
    <source>
        <dbReference type="SAM" id="MobiDB-lite"/>
    </source>
</evidence>
<organism evidence="2">
    <name type="scientific">Frankliniella occidentalis</name>
    <name type="common">Western flower thrips</name>
    <name type="synonym">Euthrips occidentalis</name>
    <dbReference type="NCBI Taxonomy" id="133901"/>
    <lineage>
        <taxon>Eukaryota</taxon>
        <taxon>Metazoa</taxon>
        <taxon>Ecdysozoa</taxon>
        <taxon>Arthropoda</taxon>
        <taxon>Hexapoda</taxon>
        <taxon>Insecta</taxon>
        <taxon>Pterygota</taxon>
        <taxon>Neoptera</taxon>
        <taxon>Paraneoptera</taxon>
        <taxon>Thysanoptera</taxon>
        <taxon>Terebrantia</taxon>
        <taxon>Thripoidea</taxon>
        <taxon>Thripidae</taxon>
        <taxon>Frankliniella</taxon>
    </lineage>
</organism>
<feature type="region of interest" description="Disordered" evidence="1">
    <location>
        <begin position="26"/>
        <end position="54"/>
    </location>
</feature>